<dbReference type="Proteomes" id="UP000053424">
    <property type="component" value="Unassembled WGS sequence"/>
</dbReference>
<evidence type="ECO:0000313" key="2">
    <source>
        <dbReference type="Proteomes" id="UP000053424"/>
    </source>
</evidence>
<gene>
    <name evidence="1" type="ORF">M413DRAFT_187948</name>
</gene>
<dbReference type="OrthoDB" id="3071584at2759"/>
<dbReference type="AlphaFoldDB" id="A0A0C3C6T8"/>
<sequence>MADFPTEIWLHILHYLPIKDLSGFIGATRYFNSLGMDVRYEVTEIRIQEGVYEKDMRRVAEPAIARRIKSLKLWARVVYTPFEMFPVTEPRPRFRRLPKSMNCAGRVRLPKIIMEQRQPTTPVVEAPAFEDLKLTFDECLDWFLVALPHMVNVRDFELHIDTKGRPTYPNQMERFLGYIWMALRQKLQKLTFNGTLPDMAIFLRSKPPHINVVDVNFTLYGPQAARDAVQEKILAQVMPNYVKSLGPGFHSLTLRSWNSQDLTIPLMAFTELPDLRLIYLEVTFTSGSVPSKSVLKSFFNVVSLTLETLKFVYSIPGFDMPLMKPAEVDIVDSAFLSCLANPGCFFNLRILEFHVRRFPKSVDLLLGFIKNSSAQLMQLTLTGPPLPMSDVDNVLLALSVCNNLTHLHFGPLKFNSNLIDSLAENIPRLYSLELDLDSNILNLSLGPRQYKNWKLYNITIRDRRTLMLREDLMKTVATLVHSVRSFGGTGRMSVTPSPT</sequence>
<organism evidence="1 2">
    <name type="scientific">Hebeloma cylindrosporum</name>
    <dbReference type="NCBI Taxonomy" id="76867"/>
    <lineage>
        <taxon>Eukaryota</taxon>
        <taxon>Fungi</taxon>
        <taxon>Dikarya</taxon>
        <taxon>Basidiomycota</taxon>
        <taxon>Agaricomycotina</taxon>
        <taxon>Agaricomycetes</taxon>
        <taxon>Agaricomycetidae</taxon>
        <taxon>Agaricales</taxon>
        <taxon>Agaricineae</taxon>
        <taxon>Hymenogastraceae</taxon>
        <taxon>Hebeloma</taxon>
    </lineage>
</organism>
<proteinExistence type="predicted"/>
<reference evidence="2" key="2">
    <citation type="submission" date="2015-01" db="EMBL/GenBank/DDBJ databases">
        <title>Evolutionary Origins and Diversification of the Mycorrhizal Mutualists.</title>
        <authorList>
            <consortium name="DOE Joint Genome Institute"/>
            <consortium name="Mycorrhizal Genomics Consortium"/>
            <person name="Kohler A."/>
            <person name="Kuo A."/>
            <person name="Nagy L.G."/>
            <person name="Floudas D."/>
            <person name="Copeland A."/>
            <person name="Barry K.W."/>
            <person name="Cichocki N."/>
            <person name="Veneault-Fourrey C."/>
            <person name="LaButti K."/>
            <person name="Lindquist E.A."/>
            <person name="Lipzen A."/>
            <person name="Lundell T."/>
            <person name="Morin E."/>
            <person name="Murat C."/>
            <person name="Riley R."/>
            <person name="Ohm R."/>
            <person name="Sun H."/>
            <person name="Tunlid A."/>
            <person name="Henrissat B."/>
            <person name="Grigoriev I.V."/>
            <person name="Hibbett D.S."/>
            <person name="Martin F."/>
        </authorList>
    </citation>
    <scope>NUCLEOTIDE SEQUENCE [LARGE SCALE GENOMIC DNA]</scope>
    <source>
        <strain evidence="2">h7</strain>
    </source>
</reference>
<evidence type="ECO:0000313" key="1">
    <source>
        <dbReference type="EMBL" id="KIM39934.1"/>
    </source>
</evidence>
<name>A0A0C3C6T8_HEBCY</name>
<dbReference type="HOGENOM" id="CLU_028894_1_0_1"/>
<dbReference type="SUPFAM" id="SSF81383">
    <property type="entry name" value="F-box domain"/>
    <property type="match status" value="1"/>
</dbReference>
<evidence type="ECO:0008006" key="3">
    <source>
        <dbReference type="Google" id="ProtNLM"/>
    </source>
</evidence>
<dbReference type="EMBL" id="KN831784">
    <property type="protein sequence ID" value="KIM39934.1"/>
    <property type="molecule type" value="Genomic_DNA"/>
</dbReference>
<dbReference type="InterPro" id="IPR036047">
    <property type="entry name" value="F-box-like_dom_sf"/>
</dbReference>
<keyword evidence="2" id="KW-1185">Reference proteome</keyword>
<accession>A0A0C3C6T8</accession>
<protein>
    <recommendedName>
        <fullName evidence="3">F-box domain-containing protein</fullName>
    </recommendedName>
</protein>
<reference evidence="1 2" key="1">
    <citation type="submission" date="2014-04" db="EMBL/GenBank/DDBJ databases">
        <authorList>
            <consortium name="DOE Joint Genome Institute"/>
            <person name="Kuo A."/>
            <person name="Gay G."/>
            <person name="Dore J."/>
            <person name="Kohler A."/>
            <person name="Nagy L.G."/>
            <person name="Floudas D."/>
            <person name="Copeland A."/>
            <person name="Barry K.W."/>
            <person name="Cichocki N."/>
            <person name="Veneault-Fourrey C."/>
            <person name="LaButti K."/>
            <person name="Lindquist E.A."/>
            <person name="Lipzen A."/>
            <person name="Lundell T."/>
            <person name="Morin E."/>
            <person name="Murat C."/>
            <person name="Sun H."/>
            <person name="Tunlid A."/>
            <person name="Henrissat B."/>
            <person name="Grigoriev I.V."/>
            <person name="Hibbett D.S."/>
            <person name="Martin F."/>
            <person name="Nordberg H.P."/>
            <person name="Cantor M.N."/>
            <person name="Hua S.X."/>
        </authorList>
    </citation>
    <scope>NUCLEOTIDE SEQUENCE [LARGE SCALE GENOMIC DNA]</scope>
    <source>
        <strain evidence="2">h7</strain>
    </source>
</reference>